<protein>
    <submittedName>
        <fullName evidence="1">Uncharacterized protein</fullName>
    </submittedName>
</protein>
<dbReference type="EMBL" id="CP092014">
    <property type="protein sequence ID" value="WFN97873.1"/>
    <property type="molecule type" value="Genomic_DNA"/>
</dbReference>
<accession>A0ABY8GK37</accession>
<gene>
    <name evidence="1" type="ORF">MAY91_08080</name>
</gene>
<name>A0ABY8GK37_EDWIC</name>
<keyword evidence="2" id="KW-1185">Reference proteome</keyword>
<dbReference type="RefSeq" id="WP_049640573.1">
    <property type="nucleotide sequence ID" value="NZ_CP113159.1"/>
</dbReference>
<proteinExistence type="predicted"/>
<sequence>MDNVRTIHDVLSDAVVSDIKEVDVSFSDEFEALTFKEKKDDTGNPIVTITYGNHDDNIKGTLASIVRKLEDDFNASPDLYKIGSSYRSLDARLELTEVEDINSEMAIVKAPKIYANDPKNLKAYKISPSTALLMAIKDFPQKNSEISSFLFTGRTTENYAAFDKTIFEFCKLHPEYHVATGSTFINRDPVRNYFETQFSFDYLVNNLHAIDEGELDALICEKIKLLGEDGNDNRLSRALSGNAIDEDDLMYKEYSDAIANIKGGVGYGGIPLEERGKLEKIVKLSFLSVTVTQIKRLPIDIYHTGVYDNDIKGKMIKSNQSHVTSAHMGMMKNYHPLPRDDIAYRDKATTFIRPVDQASFIDDAPLVVNVNSKLVHARSNSISGTMLCQARVLQYLKEMEAFCFNKTNPLVYIHVLASAMLFNSGGHSYNEFLSPFTLKRVNTRLSSVFDVVGEGYRMDSIVSNVGINPSVVDKTLSYFNHLEMKQKLHNELMAKRARVYG</sequence>
<organism evidence="1 2">
    <name type="scientific">Edwardsiella ictaluri</name>
    <dbReference type="NCBI Taxonomy" id="67780"/>
    <lineage>
        <taxon>Bacteria</taxon>
        <taxon>Pseudomonadati</taxon>
        <taxon>Pseudomonadota</taxon>
        <taxon>Gammaproteobacteria</taxon>
        <taxon>Enterobacterales</taxon>
        <taxon>Hafniaceae</taxon>
        <taxon>Edwardsiella</taxon>
    </lineage>
</organism>
<evidence type="ECO:0000313" key="2">
    <source>
        <dbReference type="Proteomes" id="UP001222680"/>
    </source>
</evidence>
<evidence type="ECO:0000313" key="1">
    <source>
        <dbReference type="EMBL" id="WFN97873.1"/>
    </source>
</evidence>
<reference evidence="1 2" key="1">
    <citation type="submission" date="2022-02" db="EMBL/GenBank/DDBJ databases">
        <title>Phenotypic, genotypic and serological characterization of Edwardsiella ictaluri from catfish and ornamental fish species.</title>
        <authorList>
            <person name="Rose D."/>
            <person name="Tekedar H.C."/>
            <person name="Waldbieser G.C."/>
            <person name="Aarattuthodi S."/>
            <person name="Griffin M.J."/>
        </authorList>
    </citation>
    <scope>NUCLEOTIDE SEQUENCE [LARGE SCALE GENOMIC DNA]</scope>
    <source>
        <strain evidence="1 2">13 TAL-140 K3</strain>
    </source>
</reference>
<dbReference type="Proteomes" id="UP001222680">
    <property type="component" value="Chromosome"/>
</dbReference>